<feature type="compositionally biased region" description="Low complexity" evidence="1">
    <location>
        <begin position="110"/>
        <end position="125"/>
    </location>
</feature>
<feature type="region of interest" description="Disordered" evidence="1">
    <location>
        <begin position="1"/>
        <end position="194"/>
    </location>
</feature>
<feature type="compositionally biased region" description="Basic and acidic residues" evidence="1">
    <location>
        <begin position="1"/>
        <end position="12"/>
    </location>
</feature>
<evidence type="ECO:0000256" key="2">
    <source>
        <dbReference type="SAM" id="Phobius"/>
    </source>
</evidence>
<keyword evidence="2" id="KW-0472">Membrane</keyword>
<dbReference type="KEGG" id="ahm:TL08_00320"/>
<proteinExistence type="predicted"/>
<gene>
    <name evidence="3" type="ORF">TL08_00320</name>
</gene>
<evidence type="ECO:0000313" key="4">
    <source>
        <dbReference type="Proteomes" id="UP000095210"/>
    </source>
</evidence>
<feature type="compositionally biased region" description="Pro residues" evidence="1">
    <location>
        <begin position="126"/>
        <end position="135"/>
    </location>
</feature>
<sequence length="412" mass="43320">MTWQEEAQKLDTDLATGRISAEEYRARRDQLQPGGPSGTTGTPQSTGREAPSSMESTQLIGPNSENEQRQGGATPPSDATQVVRHDWQQQPGGQAGQSDADRTQVVRVNQPPQGGYPQQPQGYPGQQPPPSPPGGFPQGGGYPPPPGGVTQPPWAGGDSQPPWAGSDLPPLPSNSSDNWIRQGPEAFESDGGGKGPKIAGIIVAVVVVIGLAVGAFFLFGNSSNEPEASGGTTQGDGDNSGGGGNDATEEPEPPRDPMLPADIGGAQELDKAQITDYAGIQGIRTLTEGEDEAFTTGGATDARALVSNFEEDGTQVVMFVVQMPDEEAAAQTRDQLGTLQENYGLEIRDGETPGINEAWNVAEDGDESMVRAHYVSEDLLVRIQVRGVSESTVVERYEAVLEDQVVAQVPNE</sequence>
<keyword evidence="2" id="KW-1133">Transmembrane helix</keyword>
<feature type="transmembrane region" description="Helical" evidence="2">
    <location>
        <begin position="198"/>
        <end position="219"/>
    </location>
</feature>
<evidence type="ECO:0000256" key="1">
    <source>
        <dbReference type="SAM" id="MobiDB-lite"/>
    </source>
</evidence>
<reference evidence="4" key="1">
    <citation type="submission" date="2016-03" db="EMBL/GenBank/DDBJ databases">
        <title>Complete genome sequence of the type strain Actinoalloteichus hymeniacidonis DSM 45092.</title>
        <authorList>
            <person name="Schaffert L."/>
            <person name="Albersmeier A."/>
            <person name="Winkler A."/>
            <person name="Kalinowski J."/>
            <person name="Zotchev S."/>
            <person name="Ruckert C."/>
        </authorList>
    </citation>
    <scope>NUCLEOTIDE SEQUENCE [LARGE SCALE GENOMIC DNA]</scope>
    <source>
        <strain evidence="4">HPA177(T) (DSM 45092(T))</strain>
    </source>
</reference>
<feature type="compositionally biased region" description="Polar residues" evidence="1">
    <location>
        <begin position="53"/>
        <end position="71"/>
    </location>
</feature>
<dbReference type="Proteomes" id="UP000095210">
    <property type="component" value="Chromosome"/>
</dbReference>
<keyword evidence="4" id="KW-1185">Reference proteome</keyword>
<dbReference type="AlphaFoldDB" id="A0AAC9MV66"/>
<protein>
    <submittedName>
        <fullName evidence="3">Uncharacterized protein</fullName>
    </submittedName>
</protein>
<keyword evidence="2" id="KW-0812">Transmembrane</keyword>
<accession>A0AAC9MV66</accession>
<evidence type="ECO:0000313" key="3">
    <source>
        <dbReference type="EMBL" id="AOS60913.1"/>
    </source>
</evidence>
<feature type="compositionally biased region" description="Gly residues" evidence="1">
    <location>
        <begin position="232"/>
        <end position="245"/>
    </location>
</feature>
<name>A0AAC9MV66_9PSEU</name>
<organism evidence="3 4">
    <name type="scientific">Actinoalloteichus hymeniacidonis</name>
    <dbReference type="NCBI Taxonomy" id="340345"/>
    <lineage>
        <taxon>Bacteria</taxon>
        <taxon>Bacillati</taxon>
        <taxon>Actinomycetota</taxon>
        <taxon>Actinomycetes</taxon>
        <taxon>Pseudonocardiales</taxon>
        <taxon>Pseudonocardiaceae</taxon>
        <taxon>Actinoalloteichus</taxon>
    </lineage>
</organism>
<feature type="compositionally biased region" description="Basic and acidic residues" evidence="1">
    <location>
        <begin position="20"/>
        <end position="30"/>
    </location>
</feature>
<feature type="region of interest" description="Disordered" evidence="1">
    <location>
        <begin position="226"/>
        <end position="263"/>
    </location>
</feature>
<dbReference type="EMBL" id="CP014859">
    <property type="protein sequence ID" value="AOS60913.1"/>
    <property type="molecule type" value="Genomic_DNA"/>
</dbReference>